<organism evidence="1 2">
    <name type="scientific">Candidatus Allofournierella pullistercoris</name>
    <dbReference type="NCBI Taxonomy" id="2838597"/>
    <lineage>
        <taxon>Bacteria</taxon>
        <taxon>Bacillati</taxon>
        <taxon>Bacillota</taxon>
        <taxon>Clostridia</taxon>
        <taxon>Eubacteriales</taxon>
        <taxon>Oscillospiraceae</taxon>
        <taxon>Allofournierella</taxon>
    </lineage>
</organism>
<protein>
    <submittedName>
        <fullName evidence="1">Phage Gp37/Gp68 family protein</fullName>
    </submittedName>
</protein>
<sequence length="231" mass="27112">MSGDIWNPWHGCRKYSEGCDHCYMYYPDSERGKSGGDIYKVKTNFNLPLKKDRDGNFKIKSGESLRVCMTSDFFLEEADAWRDEVWHMIRLRPDVHFWLLTKRAHHIRECLPSNWRDGWDNVSINVTTENQRRVEERLPILLDIPAKHKGVMIAPFIGEVNLDVYLASGQLETVFADGEKYGSTRPLHYEWVKRVYEQCKKHDVPFSFFGTGNVFIKDGTEYHICKAYQHV</sequence>
<gene>
    <name evidence="1" type="ORF">H9882_03825</name>
</gene>
<evidence type="ECO:0000313" key="2">
    <source>
        <dbReference type="Proteomes" id="UP000713596"/>
    </source>
</evidence>
<reference evidence="1" key="2">
    <citation type="submission" date="2021-04" db="EMBL/GenBank/DDBJ databases">
        <authorList>
            <person name="Gilroy R."/>
        </authorList>
    </citation>
    <scope>NUCLEOTIDE SEQUENCE</scope>
    <source>
        <strain evidence="1">B5_2728</strain>
    </source>
</reference>
<dbReference type="Pfam" id="PF07505">
    <property type="entry name" value="DUF5131"/>
    <property type="match status" value="1"/>
</dbReference>
<comment type="caution">
    <text evidence="1">The sequence shown here is derived from an EMBL/GenBank/DDBJ whole genome shotgun (WGS) entry which is preliminary data.</text>
</comment>
<dbReference type="InterPro" id="IPR011101">
    <property type="entry name" value="DUF5131"/>
</dbReference>
<dbReference type="EMBL" id="JAHLFP010000029">
    <property type="protein sequence ID" value="MBU3806003.1"/>
    <property type="molecule type" value="Genomic_DNA"/>
</dbReference>
<reference evidence="1" key="1">
    <citation type="journal article" date="2021" name="PeerJ">
        <title>Extensive microbial diversity within the chicken gut microbiome revealed by metagenomics and culture.</title>
        <authorList>
            <person name="Gilroy R."/>
            <person name="Ravi A."/>
            <person name="Getino M."/>
            <person name="Pursley I."/>
            <person name="Horton D.L."/>
            <person name="Alikhan N.F."/>
            <person name="Baker D."/>
            <person name="Gharbi K."/>
            <person name="Hall N."/>
            <person name="Watson M."/>
            <person name="Adriaenssens E.M."/>
            <person name="Foster-Nyarko E."/>
            <person name="Jarju S."/>
            <person name="Secka A."/>
            <person name="Antonio M."/>
            <person name="Oren A."/>
            <person name="Chaudhuri R.R."/>
            <person name="La Ragione R."/>
            <person name="Hildebrand F."/>
            <person name="Pallen M.J."/>
        </authorList>
    </citation>
    <scope>NUCLEOTIDE SEQUENCE</scope>
    <source>
        <strain evidence="1">B5_2728</strain>
    </source>
</reference>
<accession>A0A948WUD0</accession>
<proteinExistence type="predicted"/>
<dbReference type="AlphaFoldDB" id="A0A948WUD0"/>
<dbReference type="Proteomes" id="UP000713596">
    <property type="component" value="Unassembled WGS sequence"/>
</dbReference>
<evidence type="ECO:0000313" key="1">
    <source>
        <dbReference type="EMBL" id="MBU3806003.1"/>
    </source>
</evidence>
<name>A0A948WUD0_9FIRM</name>